<dbReference type="Pfam" id="PF13392">
    <property type="entry name" value="HNH_3"/>
    <property type="match status" value="2"/>
</dbReference>
<dbReference type="InterPro" id="IPR003615">
    <property type="entry name" value="HNH_nuc"/>
</dbReference>
<dbReference type="InterPro" id="IPR044925">
    <property type="entry name" value="His-Me_finger_sf"/>
</dbReference>
<dbReference type="Proteomes" id="UP000615446">
    <property type="component" value="Unassembled WGS sequence"/>
</dbReference>
<name>A0A8H3QSQ0_9GLOM</name>
<dbReference type="GO" id="GO:0004519">
    <property type="term" value="F:endonuclease activity"/>
    <property type="evidence" value="ECO:0007669"/>
    <property type="project" value="UniProtKB-KW"/>
</dbReference>
<evidence type="ECO:0000259" key="1">
    <source>
        <dbReference type="SMART" id="SM00507"/>
    </source>
</evidence>
<comment type="caution">
    <text evidence="2">The sequence shown here is derived from an EMBL/GenBank/DDBJ whole genome shotgun (WGS) entry which is preliminary data.</text>
</comment>
<dbReference type="SMART" id="SM00497">
    <property type="entry name" value="IENR1"/>
    <property type="match status" value="2"/>
</dbReference>
<organism evidence="2 3">
    <name type="scientific">Rhizophagus clarus</name>
    <dbReference type="NCBI Taxonomy" id="94130"/>
    <lineage>
        <taxon>Eukaryota</taxon>
        <taxon>Fungi</taxon>
        <taxon>Fungi incertae sedis</taxon>
        <taxon>Mucoromycota</taxon>
        <taxon>Glomeromycotina</taxon>
        <taxon>Glomeromycetes</taxon>
        <taxon>Glomerales</taxon>
        <taxon>Glomeraceae</taxon>
        <taxon>Rhizophagus</taxon>
    </lineage>
</organism>
<evidence type="ECO:0000313" key="2">
    <source>
        <dbReference type="EMBL" id="GES87724.1"/>
    </source>
</evidence>
<evidence type="ECO:0000313" key="3">
    <source>
        <dbReference type="Proteomes" id="UP000615446"/>
    </source>
</evidence>
<dbReference type="SUPFAM" id="SSF54060">
    <property type="entry name" value="His-Me finger endonucleases"/>
    <property type="match status" value="2"/>
</dbReference>
<dbReference type="InterPro" id="IPR036388">
    <property type="entry name" value="WH-like_DNA-bd_sf"/>
</dbReference>
<accession>A0A8H3QSQ0</accession>
<protein>
    <submittedName>
        <fullName evidence="2">HNH endonuclease</fullName>
    </submittedName>
</protein>
<dbReference type="OrthoDB" id="447635at2759"/>
<keyword evidence="2" id="KW-0540">Nuclease</keyword>
<dbReference type="SMART" id="SM00507">
    <property type="entry name" value="HNHc"/>
    <property type="match status" value="2"/>
</dbReference>
<gene>
    <name evidence="2" type="ORF">RCL2_001471000</name>
</gene>
<keyword evidence="2" id="KW-0378">Hydrolase</keyword>
<proteinExistence type="predicted"/>
<dbReference type="Gene3D" id="1.10.10.10">
    <property type="entry name" value="Winged helix-like DNA-binding domain superfamily/Winged helix DNA-binding domain"/>
    <property type="match status" value="2"/>
</dbReference>
<dbReference type="EMBL" id="BLAL01000169">
    <property type="protein sequence ID" value="GES87724.1"/>
    <property type="molecule type" value="Genomic_DNA"/>
</dbReference>
<keyword evidence="2" id="KW-0255">Endonuclease</keyword>
<sequence>MGYTNLYGRMKTGKFMILALRAMTLMAHYFTNKKSKMAVASPEGTLYYQKLHKIHIAVGTIYSFNLAIRKSTSSGDRFKIEVALKDFNHSIASIPPTLLKSLKTFLPLSFLFRRLVSLPVAISSDLLVSNLGRIKNKKGMILRQNPCKRKGYIQIGIKINNVYKNIAVHILVARAFIPNPENKPHVNHINGIKHDNWADNLEWVTPKENAERRIFPNHGRIGSRKIVQKMLDGSIVQIWDSIWLASKALKISETCISECYSGKQKTSGGWHWMYYEDHIKPDPNEEWREIELDSRIFRVSSLGRIQLTNGEITQGSLHIGYRKVAREGYLVYRLVALAFCPKEEGKEYINHIDGNPINNSASNLEWCTQKENIQHAVRLRLRNSRDNNRYQCLIRQIFDDGSTQEFPSIAEAQCTTGINQSNIGVVCRGLRAYDGGYRWEYVKCNDT</sequence>
<dbReference type="AlphaFoldDB" id="A0A8H3QSQ0"/>
<dbReference type="Gene3D" id="3.90.75.20">
    <property type="match status" value="2"/>
</dbReference>
<feature type="domain" description="HNH nuclease" evidence="1">
    <location>
        <begin position="162"/>
        <end position="210"/>
    </location>
</feature>
<reference evidence="2" key="1">
    <citation type="submission" date="2019-10" db="EMBL/GenBank/DDBJ databases">
        <title>Conservation and host-specific expression of non-tandemly repeated heterogenous ribosome RNA gene in arbuscular mycorrhizal fungi.</title>
        <authorList>
            <person name="Maeda T."/>
            <person name="Kobayashi Y."/>
            <person name="Nakagawa T."/>
            <person name="Ezawa T."/>
            <person name="Yamaguchi K."/>
            <person name="Bino T."/>
            <person name="Nishimoto Y."/>
            <person name="Shigenobu S."/>
            <person name="Kawaguchi M."/>
        </authorList>
    </citation>
    <scope>NUCLEOTIDE SEQUENCE</scope>
    <source>
        <strain evidence="2">HR1</strain>
    </source>
</reference>
<dbReference type="SUPFAM" id="SSF64496">
    <property type="entry name" value="DNA-binding domain of intron-encoded endonucleases"/>
    <property type="match status" value="1"/>
</dbReference>
<feature type="domain" description="HNH nuclease" evidence="1">
    <location>
        <begin position="325"/>
        <end position="373"/>
    </location>
</feature>
<dbReference type="InterPro" id="IPR003647">
    <property type="entry name" value="Intron_nuc_1_rpt"/>
</dbReference>